<keyword evidence="2" id="KW-0472">Membrane</keyword>
<name>A0A5K3F057_MESCO</name>
<sequence length="177" mass="19583">MSGESPSGIFIFMIIVVVFHVVCWVASVIKAVKDRRALRRQFKAAKFKATLSEGSRIELDEESKALIARDNGAKFAIAKPQPQDGESNQQSLPTSNPTPEHHFPRCPKRLLSAGSAKRISPEELAIMLDSYNVQAQKTQRPQPDQTTLTESSEFLVRSPTRSVVKSLGIPNSIPENK</sequence>
<dbReference type="WBParaSite" id="MCU_004484-RA">
    <property type="protein sequence ID" value="MCU_004484-RA"/>
    <property type="gene ID" value="MCU_004484"/>
</dbReference>
<reference evidence="3" key="1">
    <citation type="submission" date="2019-11" db="UniProtKB">
        <authorList>
            <consortium name="WormBaseParasite"/>
        </authorList>
    </citation>
    <scope>IDENTIFICATION</scope>
</reference>
<proteinExistence type="predicted"/>
<evidence type="ECO:0000256" key="2">
    <source>
        <dbReference type="SAM" id="Phobius"/>
    </source>
</evidence>
<organism evidence="3">
    <name type="scientific">Mesocestoides corti</name>
    <name type="common">Flatworm</name>
    <dbReference type="NCBI Taxonomy" id="53468"/>
    <lineage>
        <taxon>Eukaryota</taxon>
        <taxon>Metazoa</taxon>
        <taxon>Spiralia</taxon>
        <taxon>Lophotrochozoa</taxon>
        <taxon>Platyhelminthes</taxon>
        <taxon>Cestoda</taxon>
        <taxon>Eucestoda</taxon>
        <taxon>Cyclophyllidea</taxon>
        <taxon>Mesocestoididae</taxon>
        <taxon>Mesocestoides</taxon>
    </lineage>
</organism>
<evidence type="ECO:0000256" key="1">
    <source>
        <dbReference type="SAM" id="MobiDB-lite"/>
    </source>
</evidence>
<feature type="region of interest" description="Disordered" evidence="1">
    <location>
        <begin position="76"/>
        <end position="107"/>
    </location>
</feature>
<keyword evidence="2" id="KW-1133">Transmembrane helix</keyword>
<accession>A0A5K3F057</accession>
<protein>
    <submittedName>
        <fullName evidence="3">DUF4408 domain-containing protein</fullName>
    </submittedName>
</protein>
<feature type="region of interest" description="Disordered" evidence="1">
    <location>
        <begin position="135"/>
        <end position="154"/>
    </location>
</feature>
<feature type="compositionally biased region" description="Polar residues" evidence="1">
    <location>
        <begin position="84"/>
        <end position="98"/>
    </location>
</feature>
<feature type="compositionally biased region" description="Polar residues" evidence="1">
    <location>
        <begin position="135"/>
        <end position="152"/>
    </location>
</feature>
<keyword evidence="2" id="KW-0812">Transmembrane</keyword>
<evidence type="ECO:0000313" key="3">
    <source>
        <dbReference type="WBParaSite" id="MCU_004484-RA"/>
    </source>
</evidence>
<feature type="transmembrane region" description="Helical" evidence="2">
    <location>
        <begin position="6"/>
        <end position="32"/>
    </location>
</feature>
<dbReference type="AlphaFoldDB" id="A0A5K3F057"/>